<gene>
    <name evidence="1" type="ORF">K3G42_026584</name>
</gene>
<name>A0ACB8FR57_9SAUR</name>
<proteinExistence type="predicted"/>
<keyword evidence="2" id="KW-1185">Reference proteome</keyword>
<sequence length="73" mass="7935">MPEQISVSEFVAVTSEDLSSPAASSFSSKMQKCRAAVVALEEGALRIPDAKTIYCEKVKEHHRLLVTGCISPR</sequence>
<evidence type="ECO:0000313" key="2">
    <source>
        <dbReference type="Proteomes" id="UP000827872"/>
    </source>
</evidence>
<protein>
    <submittedName>
        <fullName evidence="1">Uncharacterized protein</fullName>
    </submittedName>
</protein>
<dbReference type="EMBL" id="CM037619">
    <property type="protein sequence ID" value="KAH8007928.1"/>
    <property type="molecule type" value="Genomic_DNA"/>
</dbReference>
<dbReference type="Proteomes" id="UP000827872">
    <property type="component" value="Linkage Group LG06"/>
</dbReference>
<reference evidence="1" key="1">
    <citation type="submission" date="2021-08" db="EMBL/GenBank/DDBJ databases">
        <title>The first chromosome-level gecko genome reveals the dynamic sex chromosomes of Neotropical dwarf geckos (Sphaerodactylidae: Sphaerodactylus).</title>
        <authorList>
            <person name="Pinto B.J."/>
            <person name="Keating S.E."/>
            <person name="Gamble T."/>
        </authorList>
    </citation>
    <scope>NUCLEOTIDE SEQUENCE</scope>
    <source>
        <strain evidence="1">TG3544</strain>
    </source>
</reference>
<evidence type="ECO:0000313" key="1">
    <source>
        <dbReference type="EMBL" id="KAH8007928.1"/>
    </source>
</evidence>
<comment type="caution">
    <text evidence="1">The sequence shown here is derived from an EMBL/GenBank/DDBJ whole genome shotgun (WGS) entry which is preliminary data.</text>
</comment>
<organism evidence="1 2">
    <name type="scientific">Sphaerodactylus townsendi</name>
    <dbReference type="NCBI Taxonomy" id="933632"/>
    <lineage>
        <taxon>Eukaryota</taxon>
        <taxon>Metazoa</taxon>
        <taxon>Chordata</taxon>
        <taxon>Craniata</taxon>
        <taxon>Vertebrata</taxon>
        <taxon>Euteleostomi</taxon>
        <taxon>Lepidosauria</taxon>
        <taxon>Squamata</taxon>
        <taxon>Bifurcata</taxon>
        <taxon>Gekkota</taxon>
        <taxon>Sphaerodactylidae</taxon>
        <taxon>Sphaerodactylus</taxon>
    </lineage>
</organism>
<accession>A0ACB8FR57</accession>